<organism evidence="3 4">
    <name type="scientific">Cucurbita argyrosperma subsp. sororia</name>
    <dbReference type="NCBI Taxonomy" id="37648"/>
    <lineage>
        <taxon>Eukaryota</taxon>
        <taxon>Viridiplantae</taxon>
        <taxon>Streptophyta</taxon>
        <taxon>Embryophyta</taxon>
        <taxon>Tracheophyta</taxon>
        <taxon>Spermatophyta</taxon>
        <taxon>Magnoliopsida</taxon>
        <taxon>eudicotyledons</taxon>
        <taxon>Gunneridae</taxon>
        <taxon>Pentapetalae</taxon>
        <taxon>rosids</taxon>
        <taxon>fabids</taxon>
        <taxon>Cucurbitales</taxon>
        <taxon>Cucurbitaceae</taxon>
        <taxon>Cucurbiteae</taxon>
        <taxon>Cucurbita</taxon>
    </lineage>
</organism>
<keyword evidence="4" id="KW-1185">Reference proteome</keyword>
<accession>A0AAV6MIH2</accession>
<dbReference type="EMBL" id="JAGKQH010000014">
    <property type="protein sequence ID" value="KAG6581583.1"/>
    <property type="molecule type" value="Genomic_DNA"/>
</dbReference>
<comment type="caution">
    <text evidence="3">The sequence shown here is derived from an EMBL/GenBank/DDBJ whole genome shotgun (WGS) entry which is preliminary data.</text>
</comment>
<evidence type="ECO:0000313" key="4">
    <source>
        <dbReference type="Proteomes" id="UP000685013"/>
    </source>
</evidence>
<protein>
    <submittedName>
        <fullName evidence="3">Uncharacterized protein</fullName>
    </submittedName>
</protein>
<dbReference type="Proteomes" id="UP000685013">
    <property type="component" value="Chromosome 14"/>
</dbReference>
<feature type="non-terminal residue" evidence="3">
    <location>
        <position position="1"/>
    </location>
</feature>
<dbReference type="AlphaFoldDB" id="A0AAV6MIH2"/>
<keyword evidence="1" id="KW-1133">Transmembrane helix</keyword>
<proteinExistence type="predicted"/>
<name>A0AAV6MIH2_9ROSI</name>
<evidence type="ECO:0000256" key="2">
    <source>
        <dbReference type="SAM" id="SignalP"/>
    </source>
</evidence>
<keyword evidence="2" id="KW-0732">Signal</keyword>
<sequence length="74" mass="7898">MAPSMRLPHYYATAAVLALAMVCFEMKKVHGIEAEISPMPAMAAGSASPSTVAYAFNAVFPLLCTFGFQGFFMS</sequence>
<evidence type="ECO:0000256" key="1">
    <source>
        <dbReference type="SAM" id="Phobius"/>
    </source>
</evidence>
<reference evidence="3 4" key="1">
    <citation type="journal article" date="2021" name="Hortic Res">
        <title>The domestication of Cucurbita argyrosperma as revealed by the genome of its wild relative.</title>
        <authorList>
            <person name="Barrera-Redondo J."/>
            <person name="Sanchez-de la Vega G."/>
            <person name="Aguirre-Liguori J.A."/>
            <person name="Castellanos-Morales G."/>
            <person name="Gutierrez-Guerrero Y.T."/>
            <person name="Aguirre-Dugua X."/>
            <person name="Aguirre-Planter E."/>
            <person name="Tenaillon M.I."/>
            <person name="Lira-Saade R."/>
            <person name="Eguiarte L.E."/>
        </authorList>
    </citation>
    <scope>NUCLEOTIDE SEQUENCE [LARGE SCALE GENOMIC DNA]</scope>
    <source>
        <strain evidence="3">JBR-2021</strain>
    </source>
</reference>
<feature type="transmembrane region" description="Helical" evidence="1">
    <location>
        <begin position="55"/>
        <end position="73"/>
    </location>
</feature>
<evidence type="ECO:0000313" key="3">
    <source>
        <dbReference type="EMBL" id="KAG6581583.1"/>
    </source>
</evidence>
<keyword evidence="1" id="KW-0472">Membrane</keyword>
<feature type="chain" id="PRO_5043361115" evidence="2">
    <location>
        <begin position="32"/>
        <end position="74"/>
    </location>
</feature>
<feature type="signal peptide" evidence="2">
    <location>
        <begin position="1"/>
        <end position="31"/>
    </location>
</feature>
<keyword evidence="1" id="KW-0812">Transmembrane</keyword>
<gene>
    <name evidence="3" type="ORF">SDJN03_21585</name>
</gene>